<gene>
    <name evidence="2" type="ORF">BGZ65_004694</name>
</gene>
<evidence type="ECO:0000313" key="3">
    <source>
        <dbReference type="Proteomes" id="UP000749646"/>
    </source>
</evidence>
<feature type="compositionally biased region" description="Basic and acidic residues" evidence="1">
    <location>
        <begin position="144"/>
        <end position="158"/>
    </location>
</feature>
<feature type="region of interest" description="Disordered" evidence="1">
    <location>
        <begin position="1"/>
        <end position="79"/>
    </location>
</feature>
<accession>A0A9P6IL83</accession>
<organism evidence="2 3">
    <name type="scientific">Modicella reniformis</name>
    <dbReference type="NCBI Taxonomy" id="1440133"/>
    <lineage>
        <taxon>Eukaryota</taxon>
        <taxon>Fungi</taxon>
        <taxon>Fungi incertae sedis</taxon>
        <taxon>Mucoromycota</taxon>
        <taxon>Mortierellomycotina</taxon>
        <taxon>Mortierellomycetes</taxon>
        <taxon>Mortierellales</taxon>
        <taxon>Mortierellaceae</taxon>
        <taxon>Modicella</taxon>
    </lineage>
</organism>
<reference evidence="2" key="1">
    <citation type="journal article" date="2020" name="Fungal Divers.">
        <title>Resolving the Mortierellaceae phylogeny through synthesis of multi-gene phylogenetics and phylogenomics.</title>
        <authorList>
            <person name="Vandepol N."/>
            <person name="Liber J."/>
            <person name="Desiro A."/>
            <person name="Na H."/>
            <person name="Kennedy M."/>
            <person name="Barry K."/>
            <person name="Grigoriev I.V."/>
            <person name="Miller A.N."/>
            <person name="O'Donnell K."/>
            <person name="Stajich J.E."/>
            <person name="Bonito G."/>
        </authorList>
    </citation>
    <scope>NUCLEOTIDE SEQUENCE</scope>
    <source>
        <strain evidence="2">MES-2147</strain>
    </source>
</reference>
<evidence type="ECO:0000313" key="2">
    <source>
        <dbReference type="EMBL" id="KAF9931846.1"/>
    </source>
</evidence>
<proteinExistence type="predicted"/>
<comment type="caution">
    <text evidence="2">The sequence shown here is derived from an EMBL/GenBank/DDBJ whole genome shotgun (WGS) entry which is preliminary data.</text>
</comment>
<dbReference type="Proteomes" id="UP000749646">
    <property type="component" value="Unassembled WGS sequence"/>
</dbReference>
<feature type="region of interest" description="Disordered" evidence="1">
    <location>
        <begin position="99"/>
        <end position="183"/>
    </location>
</feature>
<feature type="compositionally biased region" description="Acidic residues" evidence="1">
    <location>
        <begin position="107"/>
        <end position="120"/>
    </location>
</feature>
<sequence length="183" mass="19957">MGKSAKFFKRPTRKEKTVMSLTKGTTGSSLFDTATSQGLKGASTNKKESIFSTTANRTISKKSSSSSSSGSASAAAHPPKASLAYKMQLHGGVKLAVKDLKSLDNIDLPESDEDEDMEDDTPVHDNKNNNSTHNSSISTCGKKTKNEDLDKTKPRPDYVELIYGRPQTKNKRKTFMPKPTLIK</sequence>
<protein>
    <submittedName>
        <fullName evidence="2">Uncharacterized protein</fullName>
    </submittedName>
</protein>
<feature type="compositionally biased region" description="Low complexity" evidence="1">
    <location>
        <begin position="128"/>
        <end position="138"/>
    </location>
</feature>
<dbReference type="OrthoDB" id="2441051at2759"/>
<feature type="compositionally biased region" description="Basic residues" evidence="1">
    <location>
        <begin position="1"/>
        <end position="13"/>
    </location>
</feature>
<feature type="compositionally biased region" description="Polar residues" evidence="1">
    <location>
        <begin position="19"/>
        <end position="58"/>
    </location>
</feature>
<feature type="compositionally biased region" description="Low complexity" evidence="1">
    <location>
        <begin position="61"/>
        <end position="79"/>
    </location>
</feature>
<keyword evidence="3" id="KW-1185">Reference proteome</keyword>
<dbReference type="AlphaFoldDB" id="A0A9P6IL83"/>
<evidence type="ECO:0000256" key="1">
    <source>
        <dbReference type="SAM" id="MobiDB-lite"/>
    </source>
</evidence>
<dbReference type="EMBL" id="JAAAHW010010029">
    <property type="protein sequence ID" value="KAF9931846.1"/>
    <property type="molecule type" value="Genomic_DNA"/>
</dbReference>
<name>A0A9P6IL83_9FUNG</name>